<gene>
    <name evidence="2" type="ORF">GXP69_01620</name>
</gene>
<feature type="chain" id="PRO_5025448110" evidence="1">
    <location>
        <begin position="22"/>
        <end position="337"/>
    </location>
</feature>
<dbReference type="RefSeq" id="WP_163911491.1">
    <property type="nucleotide sequence ID" value="NZ_JAAGWD010000001.1"/>
</dbReference>
<sequence>MLSKKQILCIALWLCGFTATAQDVLFSQQYASRLYYNPAFAGLGHDWSVSLHHRNQWPALNGAFVTNQLSADLLLPNTKSAISLLVQQDKAGIGGLQKLQAAAGYAYHTPLTDRLALSAGLQTSINSLSINYNNLVFGDQLSDNGQVALTSAEASTFEPVRYLSFSTGLLLYTNQLLFGVAASHLNKPEYGFAEKTRLPIRFTANAVYKFYLDGSPNGNSFAEKSVSPAVTIIHQENFTRLDVGLHTNYTPLSLGLVYKGVPATGGANQEQALTVIAGLQLNQLKIGVSHDVGITAFTRQNGGATEISVVFERLTSDNMFRSRSRSKISRRIVCPAF</sequence>
<dbReference type="Pfam" id="PF11751">
    <property type="entry name" value="PorP_SprF"/>
    <property type="match status" value="1"/>
</dbReference>
<proteinExistence type="predicted"/>
<dbReference type="Proteomes" id="UP000474777">
    <property type="component" value="Unassembled WGS sequence"/>
</dbReference>
<keyword evidence="1" id="KW-0732">Signal</keyword>
<accession>A0A6B3LSB6</accession>
<evidence type="ECO:0000313" key="3">
    <source>
        <dbReference type="Proteomes" id="UP000474777"/>
    </source>
</evidence>
<reference evidence="2 3" key="1">
    <citation type="submission" date="2020-02" db="EMBL/GenBank/DDBJ databases">
        <authorList>
            <person name="Kim M.K."/>
        </authorList>
    </citation>
    <scope>NUCLEOTIDE SEQUENCE [LARGE SCALE GENOMIC DNA]</scope>
    <source>
        <strain evidence="2 3">BT327</strain>
    </source>
</reference>
<dbReference type="EMBL" id="JAAGWD010000001">
    <property type="protein sequence ID" value="NEM96380.1"/>
    <property type="molecule type" value="Genomic_DNA"/>
</dbReference>
<name>A0A6B3LSB6_9BACT</name>
<organism evidence="2 3">
    <name type="scientific">Pontibacter burrus</name>
    <dbReference type="NCBI Taxonomy" id="2704466"/>
    <lineage>
        <taxon>Bacteria</taxon>
        <taxon>Pseudomonadati</taxon>
        <taxon>Bacteroidota</taxon>
        <taxon>Cytophagia</taxon>
        <taxon>Cytophagales</taxon>
        <taxon>Hymenobacteraceae</taxon>
        <taxon>Pontibacter</taxon>
    </lineage>
</organism>
<evidence type="ECO:0000313" key="2">
    <source>
        <dbReference type="EMBL" id="NEM96380.1"/>
    </source>
</evidence>
<keyword evidence="3" id="KW-1185">Reference proteome</keyword>
<feature type="signal peptide" evidence="1">
    <location>
        <begin position="1"/>
        <end position="21"/>
    </location>
</feature>
<evidence type="ECO:0000256" key="1">
    <source>
        <dbReference type="SAM" id="SignalP"/>
    </source>
</evidence>
<dbReference type="InterPro" id="IPR019861">
    <property type="entry name" value="PorP/SprF_Bacteroidetes"/>
</dbReference>
<protein>
    <submittedName>
        <fullName evidence="2">Type IX secretion system membrane protein PorP/SprF</fullName>
    </submittedName>
</protein>
<dbReference type="AlphaFoldDB" id="A0A6B3LSB6"/>
<dbReference type="NCBIfam" id="TIGR03519">
    <property type="entry name" value="T9SS_PorP_fam"/>
    <property type="match status" value="1"/>
</dbReference>
<comment type="caution">
    <text evidence="2">The sequence shown here is derived from an EMBL/GenBank/DDBJ whole genome shotgun (WGS) entry which is preliminary data.</text>
</comment>